<dbReference type="PANTHER" id="PTHR42782">
    <property type="entry name" value="SI:CH73-314G15.3"/>
    <property type="match status" value="1"/>
</dbReference>
<dbReference type="PIRSF" id="PIRSF012318">
    <property type="entry name" value="UCP012318"/>
    <property type="match status" value="1"/>
</dbReference>
<reference evidence="1" key="1">
    <citation type="journal article" date="2014" name="Int. J. Syst. Evol. Microbiol.">
        <title>Complete genome sequence of Corynebacterium casei LMG S-19264T (=DSM 44701T), isolated from a smear-ripened cheese.</title>
        <authorList>
            <consortium name="US DOE Joint Genome Institute (JGI-PGF)"/>
            <person name="Walter F."/>
            <person name="Albersmeier A."/>
            <person name="Kalinowski J."/>
            <person name="Ruckert C."/>
        </authorList>
    </citation>
    <scope>NUCLEOTIDE SEQUENCE</scope>
    <source>
        <strain evidence="1">KCTC 42651</strain>
    </source>
</reference>
<name>A0A918XTX3_9PROT</name>
<dbReference type="AlphaFoldDB" id="A0A918XTX3"/>
<dbReference type="RefSeq" id="WP_189990941.1">
    <property type="nucleotide sequence ID" value="NZ_BMZS01000006.1"/>
</dbReference>
<dbReference type="SUPFAM" id="SSF47240">
    <property type="entry name" value="Ferritin-like"/>
    <property type="match status" value="1"/>
</dbReference>
<proteinExistence type="predicted"/>
<dbReference type="InterPro" id="IPR009078">
    <property type="entry name" value="Ferritin-like_SF"/>
</dbReference>
<reference evidence="1" key="2">
    <citation type="submission" date="2020-09" db="EMBL/GenBank/DDBJ databases">
        <authorList>
            <person name="Sun Q."/>
            <person name="Kim S."/>
        </authorList>
    </citation>
    <scope>NUCLEOTIDE SEQUENCE</scope>
    <source>
        <strain evidence="1">KCTC 42651</strain>
    </source>
</reference>
<gene>
    <name evidence="1" type="ORF">GCM10017083_29830</name>
</gene>
<accession>A0A918XTX3</accession>
<dbReference type="PANTHER" id="PTHR42782:SF4">
    <property type="entry name" value="DUF455 DOMAIN-CONTAINING PROTEIN"/>
    <property type="match status" value="1"/>
</dbReference>
<dbReference type="Pfam" id="PF04305">
    <property type="entry name" value="DUF455"/>
    <property type="match status" value="1"/>
</dbReference>
<dbReference type="EMBL" id="BMZS01000006">
    <property type="protein sequence ID" value="GHD53310.1"/>
    <property type="molecule type" value="Genomic_DNA"/>
</dbReference>
<dbReference type="CDD" id="cd00657">
    <property type="entry name" value="Ferritin_like"/>
    <property type="match status" value="1"/>
</dbReference>
<protein>
    <submittedName>
        <fullName evidence="1">Rhamnosyltransferase</fullName>
    </submittedName>
</protein>
<organism evidence="1 2">
    <name type="scientific">Thalassobaculum fulvum</name>
    <dbReference type="NCBI Taxonomy" id="1633335"/>
    <lineage>
        <taxon>Bacteria</taxon>
        <taxon>Pseudomonadati</taxon>
        <taxon>Pseudomonadota</taxon>
        <taxon>Alphaproteobacteria</taxon>
        <taxon>Rhodospirillales</taxon>
        <taxon>Thalassobaculaceae</taxon>
        <taxon>Thalassobaculum</taxon>
    </lineage>
</organism>
<dbReference type="InterPro" id="IPR011197">
    <property type="entry name" value="UCP012318"/>
</dbReference>
<evidence type="ECO:0000313" key="2">
    <source>
        <dbReference type="Proteomes" id="UP000630353"/>
    </source>
</evidence>
<dbReference type="InterPro" id="IPR007402">
    <property type="entry name" value="DUF455"/>
</dbReference>
<comment type="caution">
    <text evidence="1">The sequence shown here is derived from an EMBL/GenBank/DDBJ whole genome shotgun (WGS) entry which is preliminary data.</text>
</comment>
<sequence>MDRTSDIATAARAVLLTADARAKAEAGRAVAAAWRAGELAMPLAVDLPDRPARPDAPPLLPPRAVKKRKITAAPAGRIALLHALAHIELNAVDLSWDAVARFPEAGFPRAYVDDWVRVADEESKHFLLLADRLERLGSRYGDLPAHDGLWQAAVETMDDPLARHAVVPLVLEARGLDVTPAMIAKLREVGDDASADILQVIHDDEIGHVAVGKRWFDHLCAARGLAPVATWQQIVRARFRGGVKPPFNVPAREAAGFSAAFYGPLGEEYEAEQRRRRG</sequence>
<evidence type="ECO:0000313" key="1">
    <source>
        <dbReference type="EMBL" id="GHD53310.1"/>
    </source>
</evidence>
<keyword evidence="2" id="KW-1185">Reference proteome</keyword>
<dbReference type="Proteomes" id="UP000630353">
    <property type="component" value="Unassembled WGS sequence"/>
</dbReference>